<feature type="chain" id="PRO_5030584517" description="CHRD domain-containing protein" evidence="1">
    <location>
        <begin position="26"/>
        <end position="301"/>
    </location>
</feature>
<feature type="signal peptide" evidence="1">
    <location>
        <begin position="1"/>
        <end position="25"/>
    </location>
</feature>
<dbReference type="Proteomes" id="UP000582643">
    <property type="component" value="Unassembled WGS sequence"/>
</dbReference>
<gene>
    <name evidence="3" type="ORF">GGE06_001818</name>
</gene>
<protein>
    <recommendedName>
        <fullName evidence="2">CHRD domain-containing protein</fullName>
    </recommendedName>
</protein>
<evidence type="ECO:0000313" key="3">
    <source>
        <dbReference type="EMBL" id="MBB4980910.1"/>
    </source>
</evidence>
<proteinExistence type="predicted"/>
<dbReference type="Pfam" id="PF07452">
    <property type="entry name" value="CHRD"/>
    <property type="match status" value="2"/>
</dbReference>
<accession>A0A7W7TZM6</accession>
<dbReference type="AlphaFoldDB" id="A0A7W7TZM6"/>
<dbReference type="EMBL" id="JACHJY010000002">
    <property type="protein sequence ID" value="MBB4980910.1"/>
    <property type="molecule type" value="Genomic_DNA"/>
</dbReference>
<evidence type="ECO:0000259" key="2">
    <source>
        <dbReference type="PROSITE" id="PS50933"/>
    </source>
</evidence>
<dbReference type="PROSITE" id="PS50933">
    <property type="entry name" value="CHRD"/>
    <property type="match status" value="1"/>
</dbReference>
<keyword evidence="4" id="KW-1185">Reference proteome</keyword>
<dbReference type="SMART" id="SM00754">
    <property type="entry name" value="CHRD"/>
    <property type="match status" value="2"/>
</dbReference>
<name>A0A7W7TZM6_9ACTN</name>
<feature type="domain" description="CHRD" evidence="2">
    <location>
        <begin position="37"/>
        <end position="166"/>
    </location>
</feature>
<sequence length="301" mass="31152">MRRLTAVVVAVIVCAGLAGTTPATADDGPGGSPGGGTAVSLVARLTGDQQVPGKDGRAAGDRDGKAIALVKVKGDRVTFALSWNGVDRPARAHLHQGAVGSDGAVVADLFATPMPTSVYSAAGQTSLSSAALAERLRRDPDGFYVDLHTDAFPGGAVRGQLRPFAKPVNPLGIIHGGRMRALADGGQEIPAGDPKKAGDPDGHSTTFLHPRTDRVDYSLAWVNTGPPLSGRIHEGGLGENGDVRLPLFLSPVPKNVFAISGAVSTPDAPMITRLKEDPTGFYVSLTTREFPDGAVRGQLFR</sequence>
<comment type="caution">
    <text evidence="3">The sequence shown here is derived from an EMBL/GenBank/DDBJ whole genome shotgun (WGS) entry which is preliminary data.</text>
</comment>
<dbReference type="RefSeq" id="WP_116157025.1">
    <property type="nucleotide sequence ID" value="NZ_JACHJY010000002.1"/>
</dbReference>
<reference evidence="3 4" key="1">
    <citation type="submission" date="2020-08" db="EMBL/GenBank/DDBJ databases">
        <title>Genomic Encyclopedia of Type Strains, Phase III (KMG-III): the genomes of soil and plant-associated and newly described type strains.</title>
        <authorList>
            <person name="Whitman W."/>
        </authorList>
    </citation>
    <scope>NUCLEOTIDE SEQUENCE [LARGE SCALE GENOMIC DNA]</scope>
    <source>
        <strain evidence="3 4">SFB5A</strain>
    </source>
</reference>
<dbReference type="InterPro" id="IPR010895">
    <property type="entry name" value="CHRD"/>
</dbReference>
<keyword evidence="1" id="KW-0732">Signal</keyword>
<evidence type="ECO:0000313" key="4">
    <source>
        <dbReference type="Proteomes" id="UP000582643"/>
    </source>
</evidence>
<organism evidence="3 4">
    <name type="scientific">Streptomyces nymphaeiformis</name>
    <dbReference type="NCBI Taxonomy" id="2663842"/>
    <lineage>
        <taxon>Bacteria</taxon>
        <taxon>Bacillati</taxon>
        <taxon>Actinomycetota</taxon>
        <taxon>Actinomycetes</taxon>
        <taxon>Kitasatosporales</taxon>
        <taxon>Streptomycetaceae</taxon>
        <taxon>Streptomyces</taxon>
    </lineage>
</organism>
<evidence type="ECO:0000256" key="1">
    <source>
        <dbReference type="SAM" id="SignalP"/>
    </source>
</evidence>